<dbReference type="PANTHER" id="PTHR42794:SF2">
    <property type="entry name" value="ABC TRANSPORTER ATP-BINDING PROTEIN"/>
    <property type="match status" value="1"/>
</dbReference>
<name>A0ABW7ZLT6_9ACTN</name>
<evidence type="ECO:0000256" key="2">
    <source>
        <dbReference type="ARBA" id="ARBA00022840"/>
    </source>
</evidence>
<sequence length="274" mass="29323">MRVTASDLRVTIDGHVILDDAALTAETGAVIGLVGPNGSGKSTLLRSIYRAIRPDRGAVLIGQTDVWRLPARKAGRLRAVVTQDQELHNDFSVQDVVALGRAPHQGLLDRETADDREVVAGALERVGMTWARSRLFTTLSGGERQRVLLARALAQQTPVLLLDEPTNHLDIGAQLELLDLVRDLGLTTICALHDLDHALAYCDELVLLRGGRVVAAGGPVDVLTPQRLTDVFGVRGAFTTHPLTGRPHLVVAALNPADPPNRRVDADSTAAPTA</sequence>
<feature type="domain" description="ABC transporter" evidence="3">
    <location>
        <begin position="3"/>
        <end position="235"/>
    </location>
</feature>
<keyword evidence="2 4" id="KW-0067">ATP-binding</keyword>
<dbReference type="InterPro" id="IPR017871">
    <property type="entry name" value="ABC_transporter-like_CS"/>
</dbReference>
<dbReference type="Pfam" id="PF00005">
    <property type="entry name" value="ABC_tran"/>
    <property type="match status" value="1"/>
</dbReference>
<keyword evidence="5" id="KW-1185">Reference proteome</keyword>
<evidence type="ECO:0000256" key="1">
    <source>
        <dbReference type="ARBA" id="ARBA00022741"/>
    </source>
</evidence>
<dbReference type="SUPFAM" id="SSF52540">
    <property type="entry name" value="P-loop containing nucleoside triphosphate hydrolases"/>
    <property type="match status" value="1"/>
</dbReference>
<dbReference type="Gene3D" id="3.40.50.300">
    <property type="entry name" value="P-loop containing nucleotide triphosphate hydrolases"/>
    <property type="match status" value="1"/>
</dbReference>
<accession>A0ABW7ZLT6</accession>
<organism evidence="4 5">
    <name type="scientific">Micromonospora maritima</name>
    <dbReference type="NCBI Taxonomy" id="986711"/>
    <lineage>
        <taxon>Bacteria</taxon>
        <taxon>Bacillati</taxon>
        <taxon>Actinomycetota</taxon>
        <taxon>Actinomycetes</taxon>
        <taxon>Micromonosporales</taxon>
        <taxon>Micromonosporaceae</taxon>
        <taxon>Micromonospora</taxon>
    </lineage>
</organism>
<dbReference type="InterPro" id="IPR003439">
    <property type="entry name" value="ABC_transporter-like_ATP-bd"/>
</dbReference>
<proteinExistence type="predicted"/>
<dbReference type="InterPro" id="IPR027417">
    <property type="entry name" value="P-loop_NTPase"/>
</dbReference>
<dbReference type="InterPro" id="IPR003593">
    <property type="entry name" value="AAA+_ATPase"/>
</dbReference>
<reference evidence="4 5" key="1">
    <citation type="submission" date="2024-10" db="EMBL/GenBank/DDBJ databases">
        <title>The Natural Products Discovery Center: Release of the First 8490 Sequenced Strains for Exploring Actinobacteria Biosynthetic Diversity.</title>
        <authorList>
            <person name="Kalkreuter E."/>
            <person name="Kautsar S.A."/>
            <person name="Yang D."/>
            <person name="Bader C.D."/>
            <person name="Teijaro C.N."/>
            <person name="Fluegel L."/>
            <person name="Davis C.M."/>
            <person name="Simpson J.R."/>
            <person name="Lauterbach L."/>
            <person name="Steele A.D."/>
            <person name="Gui C."/>
            <person name="Meng S."/>
            <person name="Li G."/>
            <person name="Viehrig K."/>
            <person name="Ye F."/>
            <person name="Su P."/>
            <person name="Kiefer A.F."/>
            <person name="Nichols A."/>
            <person name="Cepeda A.J."/>
            <person name="Yan W."/>
            <person name="Fan B."/>
            <person name="Jiang Y."/>
            <person name="Adhikari A."/>
            <person name="Zheng C.-J."/>
            <person name="Schuster L."/>
            <person name="Cowan T.M."/>
            <person name="Smanski M.J."/>
            <person name="Chevrette M.G."/>
            <person name="De Carvalho L.P.S."/>
            <person name="Shen B."/>
        </authorList>
    </citation>
    <scope>NUCLEOTIDE SEQUENCE [LARGE SCALE GENOMIC DNA]</scope>
    <source>
        <strain evidence="4 5">NPDC049845</strain>
    </source>
</reference>
<dbReference type="RefSeq" id="WP_396768985.1">
    <property type="nucleotide sequence ID" value="NZ_JBITLA010000003.1"/>
</dbReference>
<evidence type="ECO:0000313" key="5">
    <source>
        <dbReference type="Proteomes" id="UP001612812"/>
    </source>
</evidence>
<protein>
    <submittedName>
        <fullName evidence="4">ABC transporter ATP-binding protein</fullName>
    </submittedName>
</protein>
<evidence type="ECO:0000313" key="4">
    <source>
        <dbReference type="EMBL" id="MFI7263071.1"/>
    </source>
</evidence>
<comment type="caution">
    <text evidence="4">The sequence shown here is derived from an EMBL/GenBank/DDBJ whole genome shotgun (WGS) entry which is preliminary data.</text>
</comment>
<dbReference type="PROSITE" id="PS00211">
    <property type="entry name" value="ABC_TRANSPORTER_1"/>
    <property type="match status" value="1"/>
</dbReference>
<dbReference type="PROSITE" id="PS50893">
    <property type="entry name" value="ABC_TRANSPORTER_2"/>
    <property type="match status" value="1"/>
</dbReference>
<dbReference type="GO" id="GO:0005524">
    <property type="term" value="F:ATP binding"/>
    <property type="evidence" value="ECO:0007669"/>
    <property type="project" value="UniProtKB-KW"/>
</dbReference>
<dbReference type="EMBL" id="JBITLE010000003">
    <property type="protein sequence ID" value="MFI7263071.1"/>
    <property type="molecule type" value="Genomic_DNA"/>
</dbReference>
<dbReference type="PANTHER" id="PTHR42794">
    <property type="entry name" value="HEMIN IMPORT ATP-BINDING PROTEIN HMUV"/>
    <property type="match status" value="1"/>
</dbReference>
<dbReference type="Proteomes" id="UP001612812">
    <property type="component" value="Unassembled WGS sequence"/>
</dbReference>
<keyword evidence="1" id="KW-0547">Nucleotide-binding</keyword>
<gene>
    <name evidence="4" type="ORF">ACIBP4_12320</name>
</gene>
<dbReference type="CDD" id="cd03214">
    <property type="entry name" value="ABC_Iron-Siderophores_B12_Hemin"/>
    <property type="match status" value="1"/>
</dbReference>
<evidence type="ECO:0000259" key="3">
    <source>
        <dbReference type="PROSITE" id="PS50893"/>
    </source>
</evidence>
<dbReference type="SMART" id="SM00382">
    <property type="entry name" value="AAA"/>
    <property type="match status" value="1"/>
</dbReference>